<dbReference type="EMBL" id="JAINVZ010000040">
    <property type="protein sequence ID" value="MBY8889297.1"/>
    <property type="molecule type" value="Genomic_DNA"/>
</dbReference>
<proteinExistence type="inferred from homology"/>
<comment type="caution">
    <text evidence="7">The sequence shown here is derived from an EMBL/GenBank/DDBJ whole genome shotgun (WGS) entry which is preliminary data.</text>
</comment>
<keyword evidence="2" id="KW-0805">Transcription regulation</keyword>
<evidence type="ECO:0000259" key="6">
    <source>
        <dbReference type="Pfam" id="PF08281"/>
    </source>
</evidence>
<protein>
    <submittedName>
        <fullName evidence="7">Sigma-70 family RNA polymerase sigma factor</fullName>
    </submittedName>
</protein>
<keyword evidence="4" id="KW-0238">DNA-binding</keyword>
<dbReference type="InterPro" id="IPR039425">
    <property type="entry name" value="RNA_pol_sigma-70-like"/>
</dbReference>
<keyword evidence="5" id="KW-0804">Transcription</keyword>
<evidence type="ECO:0000256" key="4">
    <source>
        <dbReference type="ARBA" id="ARBA00023125"/>
    </source>
</evidence>
<dbReference type="Proteomes" id="UP001198565">
    <property type="component" value="Unassembled WGS sequence"/>
</dbReference>
<comment type="similarity">
    <text evidence="1">Belongs to the sigma-70 factor family. ECF subfamily.</text>
</comment>
<reference evidence="7 8" key="1">
    <citation type="submission" date="2021-08" db="EMBL/GenBank/DDBJ databases">
        <title>Streptomyces sp. PTM05 isolated from lichen.</title>
        <authorList>
            <person name="Somphong A."/>
            <person name="Phongsopitanun W."/>
            <person name="Tanasupawat S."/>
        </authorList>
    </citation>
    <scope>NUCLEOTIDE SEQUENCE [LARGE SCALE GENOMIC DNA]</scope>
    <source>
        <strain evidence="7 8">Ptm05</strain>
    </source>
</reference>
<accession>A0ABS7R1H0</accession>
<dbReference type="RefSeq" id="WP_222982495.1">
    <property type="nucleotide sequence ID" value="NZ_JAINVZ010000040.1"/>
</dbReference>
<dbReference type="InterPro" id="IPR013249">
    <property type="entry name" value="RNA_pol_sigma70_r4_t2"/>
</dbReference>
<evidence type="ECO:0000256" key="3">
    <source>
        <dbReference type="ARBA" id="ARBA00023082"/>
    </source>
</evidence>
<evidence type="ECO:0000256" key="1">
    <source>
        <dbReference type="ARBA" id="ARBA00010641"/>
    </source>
</evidence>
<keyword evidence="8" id="KW-1185">Reference proteome</keyword>
<dbReference type="Pfam" id="PF08281">
    <property type="entry name" value="Sigma70_r4_2"/>
    <property type="match status" value="1"/>
</dbReference>
<evidence type="ECO:0000313" key="7">
    <source>
        <dbReference type="EMBL" id="MBY8889297.1"/>
    </source>
</evidence>
<feature type="domain" description="RNA polymerase sigma factor 70 region 4 type 2" evidence="6">
    <location>
        <begin position="133"/>
        <end position="182"/>
    </location>
</feature>
<dbReference type="Gene3D" id="1.10.10.10">
    <property type="entry name" value="Winged helix-like DNA-binding domain superfamily/Winged helix DNA-binding domain"/>
    <property type="match status" value="1"/>
</dbReference>
<sequence length="202" mass="22926">MTEFPADDPALPAMVPGLSEPVTEPLAFPVDFEAFYLSHLDVYFEYAEAQLGTRQAAEVLVDEVFLEIHGSWKELLTEGNLEQQAWSALRQAVTDRLERDHRAPSFIIDGTVARLLRAHQEHLSVVESSIGLYSEIAALPPRQFDVIVLRYVLGYPTRRIAWFLGLDKKTVDYHGRRGKERLRIRLGIPATARTRSKEGNVR</sequence>
<name>A0ABS7R1H0_9ACTN</name>
<gene>
    <name evidence="7" type="ORF">K7472_31310</name>
</gene>
<dbReference type="PANTHER" id="PTHR43133:SF8">
    <property type="entry name" value="RNA POLYMERASE SIGMA FACTOR HI_1459-RELATED"/>
    <property type="match status" value="1"/>
</dbReference>
<evidence type="ECO:0000256" key="2">
    <source>
        <dbReference type="ARBA" id="ARBA00023015"/>
    </source>
</evidence>
<dbReference type="SUPFAM" id="SSF88659">
    <property type="entry name" value="Sigma3 and sigma4 domains of RNA polymerase sigma factors"/>
    <property type="match status" value="1"/>
</dbReference>
<dbReference type="InterPro" id="IPR013324">
    <property type="entry name" value="RNA_pol_sigma_r3/r4-like"/>
</dbReference>
<dbReference type="PANTHER" id="PTHR43133">
    <property type="entry name" value="RNA POLYMERASE ECF-TYPE SIGMA FACTO"/>
    <property type="match status" value="1"/>
</dbReference>
<dbReference type="InterPro" id="IPR036388">
    <property type="entry name" value="WH-like_DNA-bd_sf"/>
</dbReference>
<keyword evidence="3" id="KW-0731">Sigma factor</keyword>
<evidence type="ECO:0000256" key="5">
    <source>
        <dbReference type="ARBA" id="ARBA00023163"/>
    </source>
</evidence>
<organism evidence="7 8">
    <name type="scientific">Streptantibioticus parmotrematis</name>
    <dbReference type="NCBI Taxonomy" id="2873249"/>
    <lineage>
        <taxon>Bacteria</taxon>
        <taxon>Bacillati</taxon>
        <taxon>Actinomycetota</taxon>
        <taxon>Actinomycetes</taxon>
        <taxon>Kitasatosporales</taxon>
        <taxon>Streptomycetaceae</taxon>
        <taxon>Streptantibioticus</taxon>
    </lineage>
</organism>
<evidence type="ECO:0000313" key="8">
    <source>
        <dbReference type="Proteomes" id="UP001198565"/>
    </source>
</evidence>